<dbReference type="Pfam" id="PF00884">
    <property type="entry name" value="Sulfatase"/>
    <property type="match status" value="1"/>
</dbReference>
<evidence type="ECO:0000313" key="8">
    <source>
        <dbReference type="EMBL" id="MBC5616222.1"/>
    </source>
</evidence>
<feature type="transmembrane region" description="Helical" evidence="6">
    <location>
        <begin position="94"/>
        <end position="118"/>
    </location>
</feature>
<dbReference type="EMBL" id="JACOOK010000002">
    <property type="protein sequence ID" value="MBC5616222.1"/>
    <property type="molecule type" value="Genomic_DNA"/>
</dbReference>
<feature type="domain" description="Sulfatase N-terminal" evidence="7">
    <location>
        <begin position="280"/>
        <end position="559"/>
    </location>
</feature>
<comment type="caution">
    <text evidence="8">The sequence shown here is derived from an EMBL/GenBank/DDBJ whole genome shotgun (WGS) entry which is preliminary data.</text>
</comment>
<evidence type="ECO:0000256" key="4">
    <source>
        <dbReference type="ARBA" id="ARBA00022989"/>
    </source>
</evidence>
<feature type="transmembrane region" description="Helical" evidence="6">
    <location>
        <begin position="181"/>
        <end position="201"/>
    </location>
</feature>
<evidence type="ECO:0000256" key="5">
    <source>
        <dbReference type="ARBA" id="ARBA00023136"/>
    </source>
</evidence>
<organism evidence="8 9">
    <name type="scientific">Alistipes hominis</name>
    <dbReference type="NCBI Taxonomy" id="2763015"/>
    <lineage>
        <taxon>Bacteria</taxon>
        <taxon>Pseudomonadati</taxon>
        <taxon>Bacteroidota</taxon>
        <taxon>Bacteroidia</taxon>
        <taxon>Bacteroidales</taxon>
        <taxon>Rikenellaceae</taxon>
        <taxon>Alistipes</taxon>
    </lineage>
</organism>
<dbReference type="PIRSF" id="PIRSF005091">
    <property type="entry name" value="Mmb_sulf_HI1246"/>
    <property type="match status" value="1"/>
</dbReference>
<name>A0ABR7CKP5_9BACT</name>
<dbReference type="SUPFAM" id="SSF53649">
    <property type="entry name" value="Alkaline phosphatase-like"/>
    <property type="match status" value="1"/>
</dbReference>
<protein>
    <submittedName>
        <fullName evidence="8">LTA synthase family protein</fullName>
    </submittedName>
</protein>
<keyword evidence="9" id="KW-1185">Reference proteome</keyword>
<evidence type="ECO:0000256" key="1">
    <source>
        <dbReference type="ARBA" id="ARBA00004651"/>
    </source>
</evidence>
<dbReference type="CDD" id="cd16015">
    <property type="entry name" value="LTA_synthase"/>
    <property type="match status" value="1"/>
</dbReference>
<feature type="transmembrane region" description="Helical" evidence="6">
    <location>
        <begin position="12"/>
        <end position="36"/>
    </location>
</feature>
<dbReference type="InterPro" id="IPR012160">
    <property type="entry name" value="LtaS-like"/>
</dbReference>
<proteinExistence type="predicted"/>
<dbReference type="InterPro" id="IPR050448">
    <property type="entry name" value="OpgB/LTA_synthase_biosynth"/>
</dbReference>
<keyword evidence="5 6" id="KW-0472">Membrane</keyword>
<dbReference type="PANTHER" id="PTHR47371:SF3">
    <property type="entry name" value="PHOSPHOGLYCEROL TRANSFERASE I"/>
    <property type="match status" value="1"/>
</dbReference>
<keyword evidence="2" id="KW-1003">Cell membrane</keyword>
<evidence type="ECO:0000256" key="6">
    <source>
        <dbReference type="SAM" id="Phobius"/>
    </source>
</evidence>
<evidence type="ECO:0000256" key="3">
    <source>
        <dbReference type="ARBA" id="ARBA00022692"/>
    </source>
</evidence>
<sequence>MNRKNGRHFDGFCPALALVLRLGLLYAAWLLCRIVFFLQNRAEIGPLAASELPGLLHGSLVFDTVSILYVNSLFIVLSLVPLRLRERRWYGTMLFWLFSVANALALIVNVSDGVYYHYAKKRFTSDELSYLGNNDNTGTVLLKALAENWYVALFAAGLIAALVWAYRRIRVAPSRIRSNTAYALIHLPALLVAVGLSIGGIRGGFSRQTRPITLSNATLYTASSPKANLILSNPFCMLRTLGNRSIAYTEFFDDRTLEAIYTPIHRPEAAAGDSLAFGDRNIVIFILESFSSEHSALLNPDLYPDGHGYTPFLDSLMREGYYFQNAFANGHKSIEALPSVLSSIPSYRTPFVLMPQALAPMKALPALLAEKGYKTSFFNGSGRGSMGFGAYAAQAGVQDYYSREDYEKRCGTDDFDGYWGIWDEPFLQYMSRVLSETPQPFFASAFTLSSHHPFVVPEKYAATLPEGKTKVHKGVAYTDLALRRFMETSSREPWYENTIFVFVADHVSSETFAPKTLTPTGNTQIVCLIYTPDGSLRGVNRSVAQQIDLMPTLLGLTGYDRPYFAFGRDVLRETDREPMVSNYAGGTYQGITDSLVLFFDGERTLSAYLRSDTLQKNDISGIRTPALEAAERDLKARLQQYYRHVKQKDYLAE</sequence>
<evidence type="ECO:0000313" key="9">
    <source>
        <dbReference type="Proteomes" id="UP000636891"/>
    </source>
</evidence>
<keyword evidence="4 6" id="KW-1133">Transmembrane helix</keyword>
<comment type="subcellular location">
    <subcellularLocation>
        <location evidence="1">Cell membrane</location>
        <topology evidence="1">Multi-pass membrane protein</topology>
    </subcellularLocation>
</comment>
<reference evidence="8 9" key="1">
    <citation type="submission" date="2020-08" db="EMBL/GenBank/DDBJ databases">
        <title>Genome public.</title>
        <authorList>
            <person name="Liu C."/>
            <person name="Sun Q."/>
        </authorList>
    </citation>
    <scope>NUCLEOTIDE SEQUENCE [LARGE SCALE GENOMIC DNA]</scope>
    <source>
        <strain evidence="8 9">New-7</strain>
    </source>
</reference>
<accession>A0ABR7CKP5</accession>
<dbReference type="PANTHER" id="PTHR47371">
    <property type="entry name" value="LIPOTEICHOIC ACID SYNTHASE"/>
    <property type="match status" value="1"/>
</dbReference>
<dbReference type="Gene3D" id="3.40.720.10">
    <property type="entry name" value="Alkaline Phosphatase, subunit A"/>
    <property type="match status" value="1"/>
</dbReference>
<feature type="transmembrane region" description="Helical" evidence="6">
    <location>
        <begin position="56"/>
        <end position="82"/>
    </location>
</feature>
<dbReference type="RefSeq" id="WP_101571856.1">
    <property type="nucleotide sequence ID" value="NZ_JACOOK010000002.1"/>
</dbReference>
<keyword evidence="3 6" id="KW-0812">Transmembrane</keyword>
<dbReference type="InterPro" id="IPR000917">
    <property type="entry name" value="Sulfatase_N"/>
</dbReference>
<evidence type="ECO:0000259" key="7">
    <source>
        <dbReference type="Pfam" id="PF00884"/>
    </source>
</evidence>
<dbReference type="Proteomes" id="UP000636891">
    <property type="component" value="Unassembled WGS sequence"/>
</dbReference>
<gene>
    <name evidence="8" type="ORF">H8S08_04200</name>
</gene>
<evidence type="ECO:0000256" key="2">
    <source>
        <dbReference type="ARBA" id="ARBA00022475"/>
    </source>
</evidence>
<dbReference type="InterPro" id="IPR017850">
    <property type="entry name" value="Alkaline_phosphatase_core_sf"/>
</dbReference>
<feature type="transmembrane region" description="Helical" evidence="6">
    <location>
        <begin position="149"/>
        <end position="169"/>
    </location>
</feature>